<dbReference type="Proteomes" id="UP000215914">
    <property type="component" value="Chromosome 12"/>
</dbReference>
<dbReference type="EMBL" id="CM007901">
    <property type="protein sequence ID" value="OTG06476.1"/>
    <property type="molecule type" value="Genomic_DNA"/>
</dbReference>
<accession>A0A251T7H2</accession>
<sequence>MLFGQDIYHGYWIQRWLPNMAYPQAMNALFNKIESLQHQLEFQLHVSFIEVIFWILQRNSKLRGL</sequence>
<name>A0A251T7H2_HELAN</name>
<proteinExistence type="predicted"/>
<gene>
    <name evidence="1" type="ORF">HannXRQ_Chr12g0386121</name>
</gene>
<dbReference type="InParanoid" id="A0A251T7H2"/>
<evidence type="ECO:0000313" key="1">
    <source>
        <dbReference type="EMBL" id="OTG06476.1"/>
    </source>
</evidence>
<dbReference type="STRING" id="4232.A0A251T7H2"/>
<protein>
    <submittedName>
        <fullName evidence="1">Uncharacterized protein</fullName>
    </submittedName>
</protein>
<dbReference type="AlphaFoldDB" id="A0A251T7H2"/>
<evidence type="ECO:0000313" key="2">
    <source>
        <dbReference type="Proteomes" id="UP000215914"/>
    </source>
</evidence>
<organism evidence="1 2">
    <name type="scientific">Helianthus annuus</name>
    <name type="common">Common sunflower</name>
    <dbReference type="NCBI Taxonomy" id="4232"/>
    <lineage>
        <taxon>Eukaryota</taxon>
        <taxon>Viridiplantae</taxon>
        <taxon>Streptophyta</taxon>
        <taxon>Embryophyta</taxon>
        <taxon>Tracheophyta</taxon>
        <taxon>Spermatophyta</taxon>
        <taxon>Magnoliopsida</taxon>
        <taxon>eudicotyledons</taxon>
        <taxon>Gunneridae</taxon>
        <taxon>Pentapetalae</taxon>
        <taxon>asterids</taxon>
        <taxon>campanulids</taxon>
        <taxon>Asterales</taxon>
        <taxon>Asteraceae</taxon>
        <taxon>Asteroideae</taxon>
        <taxon>Heliantheae alliance</taxon>
        <taxon>Heliantheae</taxon>
        <taxon>Helianthus</taxon>
    </lineage>
</organism>
<reference evidence="2" key="1">
    <citation type="journal article" date="2017" name="Nature">
        <title>The sunflower genome provides insights into oil metabolism, flowering and Asterid evolution.</title>
        <authorList>
            <person name="Badouin H."/>
            <person name="Gouzy J."/>
            <person name="Grassa C.J."/>
            <person name="Murat F."/>
            <person name="Staton S.E."/>
            <person name="Cottret L."/>
            <person name="Lelandais-Briere C."/>
            <person name="Owens G.L."/>
            <person name="Carrere S."/>
            <person name="Mayjonade B."/>
            <person name="Legrand L."/>
            <person name="Gill N."/>
            <person name="Kane N.C."/>
            <person name="Bowers J.E."/>
            <person name="Hubner S."/>
            <person name="Bellec A."/>
            <person name="Berard A."/>
            <person name="Berges H."/>
            <person name="Blanchet N."/>
            <person name="Boniface M.C."/>
            <person name="Brunel D."/>
            <person name="Catrice O."/>
            <person name="Chaidir N."/>
            <person name="Claudel C."/>
            <person name="Donnadieu C."/>
            <person name="Faraut T."/>
            <person name="Fievet G."/>
            <person name="Helmstetter N."/>
            <person name="King M."/>
            <person name="Knapp S.J."/>
            <person name="Lai Z."/>
            <person name="Le Paslier M.C."/>
            <person name="Lippi Y."/>
            <person name="Lorenzon L."/>
            <person name="Mandel J.R."/>
            <person name="Marage G."/>
            <person name="Marchand G."/>
            <person name="Marquand E."/>
            <person name="Bret-Mestries E."/>
            <person name="Morien E."/>
            <person name="Nambeesan S."/>
            <person name="Nguyen T."/>
            <person name="Pegot-Espagnet P."/>
            <person name="Pouilly N."/>
            <person name="Raftis F."/>
            <person name="Sallet E."/>
            <person name="Schiex T."/>
            <person name="Thomas J."/>
            <person name="Vandecasteele C."/>
            <person name="Vares D."/>
            <person name="Vear F."/>
            <person name="Vautrin S."/>
            <person name="Crespi M."/>
            <person name="Mangin B."/>
            <person name="Burke J.M."/>
            <person name="Salse J."/>
            <person name="Munos S."/>
            <person name="Vincourt P."/>
            <person name="Rieseberg L.H."/>
            <person name="Langlade N.B."/>
        </authorList>
    </citation>
    <scope>NUCLEOTIDE SEQUENCE [LARGE SCALE GENOMIC DNA]</scope>
    <source>
        <strain evidence="2">cv. SF193</strain>
    </source>
</reference>
<keyword evidence="2" id="KW-1185">Reference proteome</keyword>